<proteinExistence type="inferred from homology"/>
<dbReference type="GO" id="GO:0000030">
    <property type="term" value="F:mannosyltransferase activity"/>
    <property type="evidence" value="ECO:0007669"/>
    <property type="project" value="TreeGrafter"/>
</dbReference>
<feature type="transmembrane region" description="Helical" evidence="9">
    <location>
        <begin position="312"/>
        <end position="333"/>
    </location>
</feature>
<keyword evidence="4" id="KW-0808">Transferase</keyword>
<comment type="similarity">
    <text evidence="2">Belongs to the dpy-19 family.</text>
</comment>
<feature type="transmembrane region" description="Helical" evidence="9">
    <location>
        <begin position="208"/>
        <end position="228"/>
    </location>
</feature>
<evidence type="ECO:0000313" key="11">
    <source>
        <dbReference type="Proteomes" id="UP000308365"/>
    </source>
</evidence>
<feature type="transmembrane region" description="Helical" evidence="9">
    <location>
        <begin position="123"/>
        <end position="143"/>
    </location>
</feature>
<dbReference type="AlphaFoldDB" id="A0A4U1FUD5"/>
<keyword evidence="3" id="KW-0328">Glycosyltransferase</keyword>
<gene>
    <name evidence="10" type="ORF">EI555_009071</name>
</gene>
<dbReference type="InterPro" id="IPR018732">
    <property type="entry name" value="Dpy-19/Dpy-19-like"/>
</dbReference>
<evidence type="ECO:0000256" key="7">
    <source>
        <dbReference type="ARBA" id="ARBA00023136"/>
    </source>
</evidence>
<organism evidence="10 11">
    <name type="scientific">Monodon monoceros</name>
    <name type="common">Narwhal</name>
    <name type="synonym">Ceratodon monodon</name>
    <dbReference type="NCBI Taxonomy" id="40151"/>
    <lineage>
        <taxon>Eukaryota</taxon>
        <taxon>Metazoa</taxon>
        <taxon>Chordata</taxon>
        <taxon>Craniata</taxon>
        <taxon>Vertebrata</taxon>
        <taxon>Euteleostomi</taxon>
        <taxon>Mammalia</taxon>
        <taxon>Eutheria</taxon>
        <taxon>Laurasiatheria</taxon>
        <taxon>Artiodactyla</taxon>
        <taxon>Whippomorpha</taxon>
        <taxon>Cetacea</taxon>
        <taxon>Odontoceti</taxon>
        <taxon>Monodontidae</taxon>
        <taxon>Monodon</taxon>
    </lineage>
</organism>
<evidence type="ECO:0000313" key="10">
    <source>
        <dbReference type="EMBL" id="TKC52896.1"/>
    </source>
</evidence>
<comment type="caution">
    <text evidence="10">The sequence shown here is derived from an EMBL/GenBank/DDBJ whole genome shotgun (WGS) entry which is preliminary data.</text>
</comment>
<comment type="subcellular location">
    <subcellularLocation>
        <location evidence="1">Membrane</location>
        <topology evidence="1">Multi-pass membrane protein</topology>
    </subcellularLocation>
</comment>
<evidence type="ECO:0000256" key="5">
    <source>
        <dbReference type="ARBA" id="ARBA00022692"/>
    </source>
</evidence>
<name>A0A4U1FUD5_MONMO</name>
<dbReference type="Pfam" id="PF10034">
    <property type="entry name" value="Dpy19"/>
    <property type="match status" value="1"/>
</dbReference>
<evidence type="ECO:0000256" key="9">
    <source>
        <dbReference type="SAM" id="Phobius"/>
    </source>
</evidence>
<reference evidence="11" key="1">
    <citation type="journal article" date="2019" name="IScience">
        <title>Narwhal Genome Reveals Long-Term Low Genetic Diversity despite Current Large Abundance Size.</title>
        <authorList>
            <person name="Westbury M.V."/>
            <person name="Petersen B."/>
            <person name="Garde E."/>
            <person name="Heide-Jorgensen M.P."/>
            <person name="Lorenzen E.D."/>
        </authorList>
    </citation>
    <scope>NUCLEOTIDE SEQUENCE [LARGE SCALE GENOMIC DNA]</scope>
</reference>
<dbReference type="PANTHER" id="PTHR31488">
    <property type="entry name" value="DPY-19-LIKE 1, LIKE (H. SAPIENS)"/>
    <property type="match status" value="1"/>
</dbReference>
<accession>A0A4U1FUD5</accession>
<feature type="compositionally biased region" description="Basic and acidic residues" evidence="8">
    <location>
        <begin position="43"/>
        <end position="52"/>
    </location>
</feature>
<keyword evidence="7 9" id="KW-0472">Membrane</keyword>
<dbReference type="PANTHER" id="PTHR31488:SF6">
    <property type="entry name" value="C-MANNOSYLTRANSFERASE DPY19L2-RELATED"/>
    <property type="match status" value="1"/>
</dbReference>
<dbReference type="GO" id="GO:0007286">
    <property type="term" value="P:spermatid development"/>
    <property type="evidence" value="ECO:0007669"/>
    <property type="project" value="TreeGrafter"/>
</dbReference>
<sequence length="335" mass="38739">MVGQTRNKLKEAASEPSHSLRSTQSKQRRRRATGAAEPELDEEPKGKVKKTELPLPACGGNLPGGARKYSPRRTRNLNAQNCLQMEVVGRTVLLGRFQFLRCFMEQLRDKVHLLQRCQFTGSMTLGIAAFVAILHWIHLITLFENDRHFSHLSSLEREMTFRTEMGLYYSYFKTIIEAPSFLEGLWMIMNDKLTEYPLAINTVKRFHLYPEVIIAFWYRTFMGVMNLFGLETKTCWNVTRVEPLNEVQSCEGIGTHLGGLITVLCYFFNHGEATRVMWTPPLRESFSYPFLVLQMYILTVILRTSNNSKKHFIALCLSNVAFMLPWQFAQFILFT</sequence>
<dbReference type="GO" id="GO:0005637">
    <property type="term" value="C:nuclear inner membrane"/>
    <property type="evidence" value="ECO:0007669"/>
    <property type="project" value="TreeGrafter"/>
</dbReference>
<evidence type="ECO:0000256" key="2">
    <source>
        <dbReference type="ARBA" id="ARBA00008744"/>
    </source>
</evidence>
<evidence type="ECO:0000256" key="6">
    <source>
        <dbReference type="ARBA" id="ARBA00022989"/>
    </source>
</evidence>
<evidence type="ECO:0000256" key="4">
    <source>
        <dbReference type="ARBA" id="ARBA00022679"/>
    </source>
</evidence>
<feature type="non-terminal residue" evidence="10">
    <location>
        <position position="335"/>
    </location>
</feature>
<feature type="compositionally biased region" description="Polar residues" evidence="8">
    <location>
        <begin position="16"/>
        <end position="25"/>
    </location>
</feature>
<evidence type="ECO:0000256" key="1">
    <source>
        <dbReference type="ARBA" id="ARBA00004141"/>
    </source>
</evidence>
<feature type="region of interest" description="Disordered" evidence="8">
    <location>
        <begin position="1"/>
        <end position="57"/>
    </location>
</feature>
<evidence type="ECO:0000256" key="8">
    <source>
        <dbReference type="SAM" id="MobiDB-lite"/>
    </source>
</evidence>
<dbReference type="Proteomes" id="UP000308365">
    <property type="component" value="Unassembled WGS sequence"/>
</dbReference>
<keyword evidence="6 9" id="KW-1133">Transmembrane helix</keyword>
<protein>
    <submittedName>
        <fullName evidence="10">Uncharacterized protein</fullName>
    </submittedName>
</protein>
<dbReference type="EMBL" id="RWIC01000018">
    <property type="protein sequence ID" value="TKC52896.1"/>
    <property type="molecule type" value="Genomic_DNA"/>
</dbReference>
<evidence type="ECO:0000256" key="3">
    <source>
        <dbReference type="ARBA" id="ARBA00022676"/>
    </source>
</evidence>
<keyword evidence="5 9" id="KW-0812">Transmembrane</keyword>